<proteinExistence type="predicted"/>
<dbReference type="EMBL" id="FLUP01000001">
    <property type="protein sequence ID" value="SBV95479.1"/>
    <property type="molecule type" value="Genomic_DNA"/>
</dbReference>
<reference evidence="1" key="1">
    <citation type="submission" date="2016-04" db="EMBL/GenBank/DDBJ databases">
        <authorList>
            <person name="Evans L.H."/>
            <person name="Alamgir A."/>
            <person name="Owens N."/>
            <person name="Weber N.D."/>
            <person name="Virtaneva K."/>
            <person name="Barbian K."/>
            <person name="Babar A."/>
            <person name="Rosenke K."/>
        </authorList>
    </citation>
    <scope>NUCLEOTIDE SEQUENCE</scope>
    <source>
        <strain evidence="1">92-2</strain>
    </source>
</reference>
<sequence length="97" mass="10988">MRWSSFYATRTPPAYAAARGALPGVKRYLVLLLLSAKESISPFCMPNMCRGRNCQTPTELSNIIQIFVMPIDHAGHLTFQGGSRFAMGLWMEQERHR</sequence>
<dbReference type="AlphaFoldDB" id="A0A212J7T2"/>
<protein>
    <submittedName>
        <fullName evidence="1">Uncharacterized protein</fullName>
    </submittedName>
</protein>
<accession>A0A212J7T2</accession>
<gene>
    <name evidence="1" type="ORF">KM92DES2_10669</name>
</gene>
<evidence type="ECO:0000313" key="1">
    <source>
        <dbReference type="EMBL" id="SBV95479.1"/>
    </source>
</evidence>
<name>A0A212J7T2_9BACT</name>
<organism evidence="1">
    <name type="scientific">uncultured Desulfovibrio sp</name>
    <dbReference type="NCBI Taxonomy" id="167968"/>
    <lineage>
        <taxon>Bacteria</taxon>
        <taxon>Pseudomonadati</taxon>
        <taxon>Thermodesulfobacteriota</taxon>
        <taxon>Desulfovibrionia</taxon>
        <taxon>Desulfovibrionales</taxon>
        <taxon>Desulfovibrionaceae</taxon>
        <taxon>Desulfovibrio</taxon>
        <taxon>environmental samples</taxon>
    </lineage>
</organism>